<dbReference type="GO" id="GO:0005737">
    <property type="term" value="C:cytoplasm"/>
    <property type="evidence" value="ECO:0007669"/>
    <property type="project" value="UniProtKB-SubCell"/>
</dbReference>
<keyword evidence="4 8" id="KW-0547">Nucleotide-binding</keyword>
<dbReference type="EMBL" id="PFAJ01000070">
    <property type="protein sequence ID" value="PIR96661.1"/>
    <property type="molecule type" value="Genomic_DNA"/>
</dbReference>
<comment type="caution">
    <text evidence="8">Lacks conserved residue(s) required for the propagation of feature annotation.</text>
</comment>
<dbReference type="SMART" id="SM00760">
    <property type="entry name" value="Bac_DnaA_C"/>
    <property type="match status" value="1"/>
</dbReference>
<dbReference type="InterPro" id="IPR010921">
    <property type="entry name" value="Trp_repressor/repl_initiator"/>
</dbReference>
<dbReference type="GO" id="GO:0006270">
    <property type="term" value="P:DNA replication initiation"/>
    <property type="evidence" value="ECO:0007669"/>
    <property type="project" value="UniProtKB-UniRule"/>
</dbReference>
<dbReference type="InterPro" id="IPR038454">
    <property type="entry name" value="DnaA_N_sf"/>
</dbReference>
<evidence type="ECO:0000256" key="1">
    <source>
        <dbReference type="ARBA" id="ARBA00006583"/>
    </source>
</evidence>
<dbReference type="InterPro" id="IPR001957">
    <property type="entry name" value="Chromosome_initiator_DnaA"/>
</dbReference>
<feature type="domain" description="Chromosomal replication initiator DnaA C-terminal" evidence="13">
    <location>
        <begin position="364"/>
        <end position="433"/>
    </location>
</feature>
<dbReference type="InterPro" id="IPR018312">
    <property type="entry name" value="Chromosome_initiator_DnaA_CS"/>
</dbReference>
<feature type="binding site" evidence="8">
    <location>
        <position position="165"/>
    </location>
    <ligand>
        <name>ATP</name>
        <dbReference type="ChEBI" id="CHEBI:30616"/>
    </ligand>
</feature>
<dbReference type="GO" id="GO:0005886">
    <property type="term" value="C:plasma membrane"/>
    <property type="evidence" value="ECO:0007669"/>
    <property type="project" value="TreeGrafter"/>
</dbReference>
<keyword evidence="2 8" id="KW-0963">Cytoplasm</keyword>
<dbReference type="GO" id="GO:0005524">
    <property type="term" value="F:ATP binding"/>
    <property type="evidence" value="ECO:0007669"/>
    <property type="project" value="UniProtKB-UniRule"/>
</dbReference>
<dbReference type="PROSITE" id="PS01008">
    <property type="entry name" value="DNAA"/>
    <property type="match status" value="1"/>
</dbReference>
<dbReference type="AlphaFoldDB" id="A0A2H0VC66"/>
<dbReference type="CDD" id="cd00009">
    <property type="entry name" value="AAA"/>
    <property type="match status" value="1"/>
</dbReference>
<accession>A0A2H0VC66</accession>
<dbReference type="GO" id="GO:0003688">
    <property type="term" value="F:DNA replication origin binding"/>
    <property type="evidence" value="ECO:0007669"/>
    <property type="project" value="UniProtKB-UniRule"/>
</dbReference>
<feature type="region of interest" description="Domain I, interacts with DnaA modulators" evidence="8">
    <location>
        <begin position="1"/>
        <end position="108"/>
    </location>
</feature>
<dbReference type="Pfam" id="PF00308">
    <property type="entry name" value="Bac_DnaA"/>
    <property type="match status" value="1"/>
</dbReference>
<dbReference type="SMART" id="SM00382">
    <property type="entry name" value="AAA"/>
    <property type="match status" value="1"/>
</dbReference>
<evidence type="ECO:0000259" key="12">
    <source>
        <dbReference type="SMART" id="SM00382"/>
    </source>
</evidence>
<reference evidence="15" key="1">
    <citation type="submission" date="2017-09" db="EMBL/GenBank/DDBJ databases">
        <title>Depth-based differentiation of microbial function through sediment-hosted aquifers and enrichment of novel symbionts in the deep terrestrial subsurface.</title>
        <authorList>
            <person name="Probst A.J."/>
            <person name="Ladd B."/>
            <person name="Jarett J.K."/>
            <person name="Geller-Mcgrath D.E."/>
            <person name="Sieber C.M.K."/>
            <person name="Emerson J.B."/>
            <person name="Anantharaman K."/>
            <person name="Thomas B.C."/>
            <person name="Malmstrom R."/>
            <person name="Stieglmeier M."/>
            <person name="Klingl A."/>
            <person name="Woyke T."/>
            <person name="Ryan C.M."/>
            <person name="Banfield J.F."/>
        </authorList>
    </citation>
    <scope>NUCLEOTIDE SEQUENCE [LARGE SCALE GENOMIC DNA]</scope>
</reference>
<evidence type="ECO:0000256" key="11">
    <source>
        <dbReference type="RuleBase" id="RU004227"/>
    </source>
</evidence>
<evidence type="ECO:0000256" key="10">
    <source>
        <dbReference type="RuleBase" id="RU000577"/>
    </source>
</evidence>
<feature type="region of interest" description="Domain III, AAA+ region" evidence="8">
    <location>
        <begin position="119"/>
        <end position="335"/>
    </location>
</feature>
<feature type="binding site" evidence="8">
    <location>
        <position position="163"/>
    </location>
    <ligand>
        <name>ATP</name>
        <dbReference type="ChEBI" id="CHEBI:30616"/>
    </ligand>
</feature>
<keyword evidence="5 8" id="KW-0067">ATP-binding</keyword>
<dbReference type="InterPro" id="IPR013317">
    <property type="entry name" value="DnaA_dom"/>
</dbReference>
<dbReference type="InterPro" id="IPR027417">
    <property type="entry name" value="P-loop_NTPase"/>
</dbReference>
<comment type="subcellular location">
    <subcellularLocation>
        <location evidence="8">Cytoplasm</location>
    </subcellularLocation>
</comment>
<dbReference type="FunFam" id="3.40.50.300:FF:000668">
    <property type="entry name" value="Chromosomal replication initiator protein DnaA"/>
    <property type="match status" value="1"/>
</dbReference>
<evidence type="ECO:0000256" key="8">
    <source>
        <dbReference type="HAMAP-Rule" id="MF_00377"/>
    </source>
</evidence>
<feature type="region of interest" description="Domain IV, binds dsDNA" evidence="8">
    <location>
        <begin position="336"/>
        <end position="456"/>
    </location>
</feature>
<dbReference type="CDD" id="cd06571">
    <property type="entry name" value="Bac_DnaA_C"/>
    <property type="match status" value="1"/>
</dbReference>
<comment type="subunit">
    <text evidence="8">Oligomerizes as a right-handed, spiral filament on DNA at oriC.</text>
</comment>
<dbReference type="InterPro" id="IPR003593">
    <property type="entry name" value="AAA+_ATPase"/>
</dbReference>
<evidence type="ECO:0000256" key="2">
    <source>
        <dbReference type="ARBA" id="ARBA00022490"/>
    </source>
</evidence>
<feature type="domain" description="AAA+ ATPase" evidence="12">
    <location>
        <begin position="152"/>
        <end position="286"/>
    </location>
</feature>
<dbReference type="Gene3D" id="1.10.8.60">
    <property type="match status" value="1"/>
</dbReference>
<dbReference type="Pfam" id="PF11638">
    <property type="entry name" value="DnaA_N"/>
    <property type="match status" value="1"/>
</dbReference>
<evidence type="ECO:0000256" key="5">
    <source>
        <dbReference type="ARBA" id="ARBA00022840"/>
    </source>
</evidence>
<dbReference type="PRINTS" id="PR00051">
    <property type="entry name" value="DNAA"/>
</dbReference>
<dbReference type="Gene3D" id="3.40.50.300">
    <property type="entry name" value="P-loop containing nucleotide triphosphate hydrolases"/>
    <property type="match status" value="1"/>
</dbReference>
<dbReference type="NCBIfam" id="TIGR00362">
    <property type="entry name" value="DnaA"/>
    <property type="match status" value="1"/>
</dbReference>
<dbReference type="Gene3D" id="3.30.300.180">
    <property type="match status" value="1"/>
</dbReference>
<evidence type="ECO:0000256" key="6">
    <source>
        <dbReference type="ARBA" id="ARBA00023121"/>
    </source>
</evidence>
<evidence type="ECO:0000256" key="3">
    <source>
        <dbReference type="ARBA" id="ARBA00022705"/>
    </source>
</evidence>
<evidence type="ECO:0000259" key="13">
    <source>
        <dbReference type="SMART" id="SM00760"/>
    </source>
</evidence>
<organism evidence="14 15">
    <name type="scientific">Candidatus Doudnabacteria bacterium CG10_big_fil_rev_8_21_14_0_10_41_10</name>
    <dbReference type="NCBI Taxonomy" id="1974551"/>
    <lineage>
        <taxon>Bacteria</taxon>
        <taxon>Candidatus Doudnaibacteriota</taxon>
    </lineage>
</organism>
<comment type="function">
    <text evidence="8 10">Plays an essential role in the initiation and regulation of chromosomal replication. ATP-DnaA binds to the origin of replication (oriC) to initiate formation of the DNA replication initiation complex once per cell cycle. Binds the DnaA box (a 9 base pair repeat at the origin) and separates the double-stranded (ds)DNA. Forms a right-handed helical filament on oriC DNA; dsDNA binds to the exterior of the filament while single-stranded (ss)DNA is stabiized in the filament's interior. The ATP-DnaA-oriC complex binds and stabilizes one strand of the AT-rich DNA unwinding element (DUE), permitting loading of DNA polymerase. After initiation quickly degrades to an ADP-DnaA complex that is not apt for DNA replication. Binds acidic phospholipids.</text>
</comment>
<evidence type="ECO:0000256" key="7">
    <source>
        <dbReference type="ARBA" id="ARBA00023125"/>
    </source>
</evidence>
<dbReference type="PANTHER" id="PTHR30050">
    <property type="entry name" value="CHROMOSOMAL REPLICATION INITIATOR PROTEIN DNAA"/>
    <property type="match status" value="1"/>
</dbReference>
<dbReference type="SUPFAM" id="SSF52540">
    <property type="entry name" value="P-loop containing nucleoside triphosphate hydrolases"/>
    <property type="match status" value="1"/>
</dbReference>
<evidence type="ECO:0000313" key="15">
    <source>
        <dbReference type="Proteomes" id="UP000230557"/>
    </source>
</evidence>
<comment type="similarity">
    <text evidence="1 8 11">Belongs to the DnaA family.</text>
</comment>
<comment type="domain">
    <text evidence="8">Domain I is involved in oligomerization and binding regulators, domain II is flexibile and of varying length in different bacteria, domain III forms the AAA+ region, while domain IV binds dsDNA.</text>
</comment>
<dbReference type="Proteomes" id="UP000230557">
    <property type="component" value="Unassembled WGS sequence"/>
</dbReference>
<proteinExistence type="inferred from homology"/>
<dbReference type="GO" id="GO:0006275">
    <property type="term" value="P:regulation of DNA replication"/>
    <property type="evidence" value="ECO:0007669"/>
    <property type="project" value="UniProtKB-UniRule"/>
</dbReference>
<keyword evidence="3 8" id="KW-0235">DNA replication</keyword>
<dbReference type="PANTHER" id="PTHR30050:SF2">
    <property type="entry name" value="CHROMOSOMAL REPLICATION INITIATOR PROTEIN DNAA"/>
    <property type="match status" value="1"/>
</dbReference>
<evidence type="ECO:0000313" key="14">
    <source>
        <dbReference type="EMBL" id="PIR96661.1"/>
    </source>
</evidence>
<dbReference type="InterPro" id="IPR013159">
    <property type="entry name" value="DnaA_C"/>
</dbReference>
<keyword evidence="6 8" id="KW-0446">Lipid-binding</keyword>
<dbReference type="SUPFAM" id="SSF48295">
    <property type="entry name" value="TrpR-like"/>
    <property type="match status" value="1"/>
</dbReference>
<dbReference type="HAMAP" id="MF_00377">
    <property type="entry name" value="DnaA_bact"/>
    <property type="match status" value="1"/>
</dbReference>
<name>A0A2H0VC66_9BACT</name>
<keyword evidence="7 8" id="KW-0238">DNA-binding</keyword>
<evidence type="ECO:0000256" key="9">
    <source>
        <dbReference type="NCBIfam" id="TIGR00362"/>
    </source>
</evidence>
<protein>
    <recommendedName>
        <fullName evidence="8 9">Chromosomal replication initiator protein DnaA</fullName>
    </recommendedName>
</protein>
<feature type="binding site" evidence="8">
    <location>
        <position position="167"/>
    </location>
    <ligand>
        <name>ATP</name>
        <dbReference type="ChEBI" id="CHEBI:30616"/>
    </ligand>
</feature>
<gene>
    <name evidence="8 14" type="primary">dnaA</name>
    <name evidence="14" type="ORF">COT91_05360</name>
</gene>
<dbReference type="GO" id="GO:0008289">
    <property type="term" value="F:lipid binding"/>
    <property type="evidence" value="ECO:0007669"/>
    <property type="project" value="UniProtKB-KW"/>
</dbReference>
<sequence>MNNEQFWRAVLGNLELSLSKPNFTTWFKNTFVVNSTPGGVTIGVPNTFTKEWLQKKYHQNILQAVRSIDPEIREIRYEIGSFAKPPAISPQLDQKTELVTRKDTKIEEAPQKPRTLAGILNPKFSFGNFIVGKTNELAHAAALAITEKPGTAYNPLFIYGGVGLGKTHLMQAVGRKIIENTPQSRVLYVSAERFINEFIMAVKDGRAHDFKNRYRKLDVLLIDDIQSLAGKEQTQEEFFHTFNALHNHNKQIIITSDRLPKEIPSIEERLVSRFEGGMVADIQAPDLETRTAILKSKVKEKNYEISSEVINFIATNIESNIRELEGALNRVIVYCQINTTKPSLDKVKEILSSLIAQPKKRGLTPRKIMEAAANFYNVTIEDLVKQSRKKEFVKPRQISMYLIRKELETSLPSIGEFFGGRDHTTVIHAINKINRIKKEDDNLKQELLLIVDKACL</sequence>
<dbReference type="InterPro" id="IPR024633">
    <property type="entry name" value="DnaA_N_dom"/>
</dbReference>
<feature type="binding site" evidence="8">
    <location>
        <position position="166"/>
    </location>
    <ligand>
        <name>ATP</name>
        <dbReference type="ChEBI" id="CHEBI:30616"/>
    </ligand>
</feature>
<dbReference type="Gene3D" id="1.10.1750.10">
    <property type="match status" value="1"/>
</dbReference>
<dbReference type="InterPro" id="IPR020591">
    <property type="entry name" value="Chromosome_initiator_DnaA-like"/>
</dbReference>
<comment type="caution">
    <text evidence="14">The sequence shown here is derived from an EMBL/GenBank/DDBJ whole genome shotgun (WGS) entry which is preliminary data.</text>
</comment>
<dbReference type="Pfam" id="PF08299">
    <property type="entry name" value="Bac_DnaA_C"/>
    <property type="match status" value="1"/>
</dbReference>
<evidence type="ECO:0000256" key="4">
    <source>
        <dbReference type="ARBA" id="ARBA00022741"/>
    </source>
</evidence>